<evidence type="ECO:0000256" key="3">
    <source>
        <dbReference type="ARBA" id="ARBA00022857"/>
    </source>
</evidence>
<reference evidence="7" key="1">
    <citation type="submission" date="2023-07" db="EMBL/GenBank/DDBJ databases">
        <authorList>
            <person name="Stuckert A."/>
        </authorList>
    </citation>
    <scope>NUCLEOTIDE SEQUENCE</scope>
</reference>
<dbReference type="InterPro" id="IPR001584">
    <property type="entry name" value="Integrase_cat-core"/>
</dbReference>
<feature type="compositionally biased region" description="Basic and acidic residues" evidence="5">
    <location>
        <begin position="656"/>
        <end position="670"/>
    </location>
</feature>
<dbReference type="InterPro" id="IPR036397">
    <property type="entry name" value="RNaseH_sf"/>
</dbReference>
<sequence>MDSIELPTQLAIIKVKEHGPRNSPQTVGNTFADMQAKAAVLLPVELAIPTMVTTRSERKQLQETLTLQEPDDLCQTEVFYRTPRDRLMTMQRMSPKEEVKQWKADGACMDNGIRKKDQLVDHITLPKSGRYEYCLVVVDMFSSWPEVFPVTNMTAKTTAKKLVMEVICRYGVPEVVESDQGPAFSSHVYQKVRTMLGSTVALHTPYHPQSSGKVERLNGTLKGQLTKMMQETTAPWPGLLHIRTTPIAKHGLSPYEILFDSAETDTCHNLKSGGLMVMKSYVRKYGLEPLYDGPYQVLLITPILCAELELVSFDYLWFKTNLNPVVLGARRLLIPTSMDISFTGHRALVTGAGKGIGRAAVKALRAAGAEVIALSRSLEDLESLTMPRSGDRVHGPNWSATEAALTSLQAVDLLVNNAGVALLQPFLEITPEAIDRSFDVNVRAAILVSQTVARQMIKRGMGGAIVNVSSQASQVALQNHSVYCATKGALDMLTKVMALELGPKKIRVNCVNPTVIMTDRGRANWSDPQKAAPMLNRIPLGRFAELPAKRIDKLDRKKIATKAKKHLSKQSSRPQERSKAQIQHWNIDKEQGRQNQVELNNKSANELTRTPEGGSPEAAVPLVTTGVNSATEFTTICCNLSTTESTPGQSEDSTCPEEKRGWNPELQKNGETKVAELARLLRANSANGKKDTQSSWSAETKHLRYVSKV</sequence>
<keyword evidence="8" id="KW-1185">Reference proteome</keyword>
<evidence type="ECO:0000256" key="1">
    <source>
        <dbReference type="ARBA" id="ARBA00006484"/>
    </source>
</evidence>
<proteinExistence type="inferred from homology"/>
<organism evidence="7 8">
    <name type="scientific">Ranitomeya imitator</name>
    <name type="common">mimic poison frog</name>
    <dbReference type="NCBI Taxonomy" id="111125"/>
    <lineage>
        <taxon>Eukaryota</taxon>
        <taxon>Metazoa</taxon>
        <taxon>Chordata</taxon>
        <taxon>Craniata</taxon>
        <taxon>Vertebrata</taxon>
        <taxon>Euteleostomi</taxon>
        <taxon>Amphibia</taxon>
        <taxon>Batrachia</taxon>
        <taxon>Anura</taxon>
        <taxon>Neobatrachia</taxon>
        <taxon>Hyloidea</taxon>
        <taxon>Dendrobatidae</taxon>
        <taxon>Dendrobatinae</taxon>
        <taxon>Ranitomeya</taxon>
    </lineage>
</organism>
<comment type="caution">
    <text evidence="7">The sequence shown here is derived from an EMBL/GenBank/DDBJ whole genome shotgun (WGS) entry which is preliminary data.</text>
</comment>
<name>A0ABN9M7V8_9NEOB</name>
<dbReference type="PANTHER" id="PTHR44252:SF3">
    <property type="entry name" value="D-ERYTHRULOSE REDUCTASE-RELATED"/>
    <property type="match status" value="1"/>
</dbReference>
<dbReference type="Proteomes" id="UP001176940">
    <property type="component" value="Unassembled WGS sequence"/>
</dbReference>
<keyword evidence="3" id="KW-0521">NADP</keyword>
<dbReference type="PRINTS" id="PR00080">
    <property type="entry name" value="SDRFAMILY"/>
</dbReference>
<gene>
    <name evidence="7" type="ORF">RIMI_LOCUS16656871</name>
</gene>
<comment type="subunit">
    <text evidence="2">Homotetramer.</text>
</comment>
<protein>
    <recommendedName>
        <fullName evidence="6">Integrase catalytic domain-containing protein</fullName>
    </recommendedName>
</protein>
<accession>A0ABN9M7V8</accession>
<dbReference type="EMBL" id="CAUEEQ010046954">
    <property type="protein sequence ID" value="CAJ0958985.1"/>
    <property type="molecule type" value="Genomic_DNA"/>
</dbReference>
<dbReference type="Pfam" id="PF00106">
    <property type="entry name" value="adh_short"/>
    <property type="match status" value="1"/>
</dbReference>
<feature type="domain" description="Integrase catalytic" evidence="6">
    <location>
        <begin position="91"/>
        <end position="230"/>
    </location>
</feature>
<dbReference type="InterPro" id="IPR012337">
    <property type="entry name" value="RNaseH-like_sf"/>
</dbReference>
<comment type="similarity">
    <text evidence="1">Belongs to the short-chain dehydrogenases/reductases (SDR) family.</text>
</comment>
<dbReference type="SUPFAM" id="SSF53098">
    <property type="entry name" value="Ribonuclease H-like"/>
    <property type="match status" value="1"/>
</dbReference>
<keyword evidence="4" id="KW-0560">Oxidoreductase</keyword>
<dbReference type="InterPro" id="IPR020904">
    <property type="entry name" value="Sc_DH/Rdtase_CS"/>
</dbReference>
<dbReference type="InterPro" id="IPR051737">
    <property type="entry name" value="L-xylulose/Carbonyl_redctase"/>
</dbReference>
<evidence type="ECO:0000256" key="4">
    <source>
        <dbReference type="ARBA" id="ARBA00023002"/>
    </source>
</evidence>
<evidence type="ECO:0000313" key="7">
    <source>
        <dbReference type="EMBL" id="CAJ0958985.1"/>
    </source>
</evidence>
<dbReference type="PROSITE" id="PS50994">
    <property type="entry name" value="INTEGRASE"/>
    <property type="match status" value="1"/>
</dbReference>
<dbReference type="SUPFAM" id="SSF51735">
    <property type="entry name" value="NAD(P)-binding Rossmann-fold domains"/>
    <property type="match status" value="1"/>
</dbReference>
<dbReference type="Gene3D" id="3.40.50.720">
    <property type="entry name" value="NAD(P)-binding Rossmann-like Domain"/>
    <property type="match status" value="1"/>
</dbReference>
<dbReference type="PRINTS" id="PR00081">
    <property type="entry name" value="GDHRDH"/>
</dbReference>
<feature type="region of interest" description="Disordered" evidence="5">
    <location>
        <begin position="643"/>
        <end position="670"/>
    </location>
</feature>
<feature type="compositionally biased region" description="Polar residues" evidence="5">
    <location>
        <begin position="643"/>
        <end position="653"/>
    </location>
</feature>
<dbReference type="InterPro" id="IPR002347">
    <property type="entry name" value="SDR_fam"/>
</dbReference>
<dbReference type="PROSITE" id="PS00061">
    <property type="entry name" value="ADH_SHORT"/>
    <property type="match status" value="1"/>
</dbReference>
<evidence type="ECO:0000256" key="5">
    <source>
        <dbReference type="SAM" id="MobiDB-lite"/>
    </source>
</evidence>
<dbReference type="Gene3D" id="3.30.420.10">
    <property type="entry name" value="Ribonuclease H-like superfamily/Ribonuclease H"/>
    <property type="match status" value="1"/>
</dbReference>
<evidence type="ECO:0000256" key="2">
    <source>
        <dbReference type="ARBA" id="ARBA00011881"/>
    </source>
</evidence>
<dbReference type="InterPro" id="IPR036291">
    <property type="entry name" value="NAD(P)-bd_dom_sf"/>
</dbReference>
<feature type="region of interest" description="Disordered" evidence="5">
    <location>
        <begin position="561"/>
        <end position="581"/>
    </location>
</feature>
<evidence type="ECO:0000259" key="6">
    <source>
        <dbReference type="PROSITE" id="PS50994"/>
    </source>
</evidence>
<evidence type="ECO:0000313" key="8">
    <source>
        <dbReference type="Proteomes" id="UP001176940"/>
    </source>
</evidence>
<dbReference type="Pfam" id="PF00665">
    <property type="entry name" value="rve"/>
    <property type="match status" value="1"/>
</dbReference>
<dbReference type="PANTHER" id="PTHR44252">
    <property type="entry name" value="D-ERYTHRULOSE REDUCTASE"/>
    <property type="match status" value="1"/>
</dbReference>